<dbReference type="SUPFAM" id="SSF46609">
    <property type="entry name" value="Fe,Mn superoxide dismutase (SOD), N-terminal domain"/>
    <property type="match status" value="1"/>
</dbReference>
<dbReference type="PANTHER" id="PTHR43595:SF2">
    <property type="entry name" value="SMALL RIBOSOMAL SUBUNIT PROTEIN MS42"/>
    <property type="match status" value="1"/>
</dbReference>
<dbReference type="GO" id="GO:0005737">
    <property type="term" value="C:cytoplasm"/>
    <property type="evidence" value="ECO:0007669"/>
    <property type="project" value="TreeGrafter"/>
</dbReference>
<comment type="function">
    <text evidence="1">Component of the mitochondrial ribosome (mitoribosome), a dedicated translation machinery responsible for the synthesis of mitochondrial genome-encoded proteins, including at least some of the essential transmembrane subunits of the mitochondrial respiratory chain. The mitoribosomes are attached to the mitochondrial inner membrane and translation products are cotranslationally integrated into the membrane.</text>
</comment>
<dbReference type="GO" id="GO:0046872">
    <property type="term" value="F:metal ion binding"/>
    <property type="evidence" value="ECO:0007669"/>
    <property type="project" value="InterPro"/>
</dbReference>
<organism evidence="4 5">
    <name type="scientific">Diaporthe ampelina</name>
    <dbReference type="NCBI Taxonomy" id="1214573"/>
    <lineage>
        <taxon>Eukaryota</taxon>
        <taxon>Fungi</taxon>
        <taxon>Dikarya</taxon>
        <taxon>Ascomycota</taxon>
        <taxon>Pezizomycotina</taxon>
        <taxon>Sordariomycetes</taxon>
        <taxon>Sordariomycetidae</taxon>
        <taxon>Diaporthales</taxon>
        <taxon>Diaporthaceae</taxon>
        <taxon>Diaporthe</taxon>
    </lineage>
</organism>
<feature type="region of interest" description="Disordered" evidence="2">
    <location>
        <begin position="13"/>
        <end position="63"/>
    </location>
</feature>
<dbReference type="InterPro" id="IPR036324">
    <property type="entry name" value="Mn/Fe_SOD_N_sf"/>
</dbReference>
<reference evidence="4 5" key="2">
    <citation type="submission" date="2015-05" db="EMBL/GenBank/DDBJ databases">
        <authorList>
            <person name="Morales-Cruz A."/>
            <person name="Amrine K.C."/>
            <person name="Cantu D."/>
        </authorList>
    </citation>
    <scope>NUCLEOTIDE SEQUENCE [LARGE SCALE GENOMIC DNA]</scope>
    <source>
        <strain evidence="4">DA912</strain>
    </source>
</reference>
<dbReference type="GO" id="GO:0004784">
    <property type="term" value="F:superoxide dismutase activity"/>
    <property type="evidence" value="ECO:0007669"/>
    <property type="project" value="InterPro"/>
</dbReference>
<keyword evidence="5" id="KW-1185">Reference proteome</keyword>
<proteinExistence type="predicted"/>
<feature type="domain" description="Manganese/iron superoxide dismutase C-terminal" evidence="3">
    <location>
        <begin position="276"/>
        <end position="316"/>
    </location>
</feature>
<evidence type="ECO:0000259" key="3">
    <source>
        <dbReference type="Pfam" id="PF02777"/>
    </source>
</evidence>
<dbReference type="OrthoDB" id="275227at2759"/>
<evidence type="ECO:0000313" key="5">
    <source>
        <dbReference type="Proteomes" id="UP000034680"/>
    </source>
</evidence>
<feature type="domain" description="Manganese/iron superoxide dismutase C-terminal" evidence="3">
    <location>
        <begin position="155"/>
        <end position="218"/>
    </location>
</feature>
<dbReference type="Pfam" id="PF02777">
    <property type="entry name" value="Sod_Fe_C"/>
    <property type="match status" value="2"/>
</dbReference>
<reference evidence="4 5" key="1">
    <citation type="submission" date="2015-05" db="EMBL/GenBank/DDBJ databases">
        <title>Distinctive expansion of gene families associated with plant cell wall degradation and secondary metabolism in the genomes of grapevine trunk pathogens.</title>
        <authorList>
            <person name="Lawrence D.P."/>
            <person name="Travadon R."/>
            <person name="Rolshausen P.E."/>
            <person name="Baumgartner K."/>
        </authorList>
    </citation>
    <scope>NUCLEOTIDE SEQUENCE [LARGE SCALE GENOMIC DNA]</scope>
    <source>
        <strain evidence="4">DA912</strain>
    </source>
</reference>
<dbReference type="PANTHER" id="PTHR43595">
    <property type="entry name" value="37S RIBOSOMAL PROTEIN S26, MITOCHONDRIAL"/>
    <property type="match status" value="1"/>
</dbReference>
<dbReference type="InterPro" id="IPR036314">
    <property type="entry name" value="SOD_C_sf"/>
</dbReference>
<evidence type="ECO:0000256" key="2">
    <source>
        <dbReference type="SAM" id="MobiDB-lite"/>
    </source>
</evidence>
<comment type="caution">
    <text evidence="4">The sequence shown here is derived from an EMBL/GenBank/DDBJ whole genome shotgun (WGS) entry which is preliminary data.</text>
</comment>
<dbReference type="InterPro" id="IPR019832">
    <property type="entry name" value="Mn/Fe_SOD_C"/>
</dbReference>
<name>A0A0G2G0R8_9PEZI</name>
<gene>
    <name evidence="4" type="ORF">UCDDA912_g00085</name>
</gene>
<dbReference type="SUPFAM" id="SSF54719">
    <property type="entry name" value="Fe,Mn superoxide dismutase (SOD), C-terminal domain"/>
    <property type="match status" value="1"/>
</dbReference>
<dbReference type="AlphaFoldDB" id="A0A0G2G0R8"/>
<evidence type="ECO:0000313" key="4">
    <source>
        <dbReference type="EMBL" id="KKY39932.1"/>
    </source>
</evidence>
<evidence type="ECO:0000256" key="1">
    <source>
        <dbReference type="ARBA" id="ARBA00037226"/>
    </source>
</evidence>
<protein>
    <submittedName>
        <fullName evidence="4">Putative superoxide dismutase</fullName>
    </submittedName>
</protein>
<accession>A0A0G2G0R8</accession>
<dbReference type="EMBL" id="LCUC01000006">
    <property type="protein sequence ID" value="KKY39932.1"/>
    <property type="molecule type" value="Genomic_DNA"/>
</dbReference>
<dbReference type="STRING" id="1214573.A0A0G2G0R8"/>
<dbReference type="Proteomes" id="UP000034680">
    <property type="component" value="Unassembled WGS sequence"/>
</dbReference>
<sequence length="362" mass="39391">MFKPRLRIPWRAGAARLSPAAPRPSPSSPFVVPAGQQQQQQQRSLHASPARRLHSVAPLTEDSRFEREGVPGLFSPESFDIAYTTYQGWVLDKLNHMTAGTQFDGKSTLETLIATAREPHLAATFNYASMAHNNHFFFSGIAKTGGEDRSEHMSDQLTQALELSFGSLESLRRELIMTADAMFGPGFVWLVQQTDAPGAQARPFRILTTYQAGSPYSTAHWRSQGVDMNNHGGTGESGAVIKEYFDRQNVANRREPVHASGADNSRISSTPPGGTNIVPVLCVNTWEHVWMWDYGVGGKSDFVANWWGIIDWGRVQALSRLDSSYAMSANPRVGVGLGAGPGLGRVPEPISGAAESTSGPPQ</sequence>
<dbReference type="Gene3D" id="3.55.40.20">
    <property type="entry name" value="Iron/manganese superoxide dismutase, C-terminal domain"/>
    <property type="match status" value="1"/>
</dbReference>